<dbReference type="CDD" id="cd07377">
    <property type="entry name" value="WHTH_GntR"/>
    <property type="match status" value="1"/>
</dbReference>
<dbReference type="KEGG" id="bsol:FSW04_20960"/>
<dbReference type="GO" id="GO:0003700">
    <property type="term" value="F:DNA-binding transcription factor activity"/>
    <property type="evidence" value="ECO:0007669"/>
    <property type="project" value="InterPro"/>
</dbReference>
<dbReference type="InterPro" id="IPR036390">
    <property type="entry name" value="WH_DNA-bd_sf"/>
</dbReference>
<feature type="domain" description="HTH gntR-type" evidence="4">
    <location>
        <begin position="14"/>
        <end position="81"/>
    </location>
</feature>
<dbReference type="PANTHER" id="PTHR43537">
    <property type="entry name" value="TRANSCRIPTIONAL REGULATOR, GNTR FAMILY"/>
    <property type="match status" value="1"/>
</dbReference>
<dbReference type="Pfam" id="PF00392">
    <property type="entry name" value="GntR"/>
    <property type="match status" value="1"/>
</dbReference>
<dbReference type="PROSITE" id="PS50949">
    <property type="entry name" value="HTH_GNTR"/>
    <property type="match status" value="1"/>
</dbReference>
<gene>
    <name evidence="5" type="ORF">FSW04_20960</name>
</gene>
<dbReference type="InterPro" id="IPR008920">
    <property type="entry name" value="TF_FadR/GntR_C"/>
</dbReference>
<accession>A0A5B8U9T4</accession>
<dbReference type="SUPFAM" id="SSF46785">
    <property type="entry name" value="Winged helix' DNA-binding domain"/>
    <property type="match status" value="1"/>
</dbReference>
<evidence type="ECO:0000259" key="4">
    <source>
        <dbReference type="PROSITE" id="PS50949"/>
    </source>
</evidence>
<keyword evidence="2" id="KW-0238">DNA-binding</keyword>
<proteinExistence type="predicted"/>
<evidence type="ECO:0000256" key="1">
    <source>
        <dbReference type="ARBA" id="ARBA00023015"/>
    </source>
</evidence>
<keyword evidence="6" id="KW-1185">Reference proteome</keyword>
<keyword evidence="1" id="KW-0805">Transcription regulation</keyword>
<dbReference type="InterPro" id="IPR011711">
    <property type="entry name" value="GntR_C"/>
</dbReference>
<dbReference type="SUPFAM" id="SSF48008">
    <property type="entry name" value="GntR ligand-binding domain-like"/>
    <property type="match status" value="1"/>
</dbReference>
<reference evidence="5 6" key="1">
    <citation type="journal article" date="2018" name="J. Microbiol.">
        <title>Baekduia soli gen. nov., sp. nov., a novel bacterium isolated from the soil of Baekdu Mountain and proposal of a novel family name, Baekduiaceae fam. nov.</title>
        <authorList>
            <person name="An D.S."/>
            <person name="Siddiqi M.Z."/>
            <person name="Kim K.H."/>
            <person name="Yu H.S."/>
            <person name="Im W.T."/>
        </authorList>
    </citation>
    <scope>NUCLEOTIDE SEQUENCE [LARGE SCALE GENOMIC DNA]</scope>
    <source>
        <strain evidence="5 6">BR7-21</strain>
    </source>
</reference>
<dbReference type="RefSeq" id="WP_146922160.1">
    <property type="nucleotide sequence ID" value="NZ_CP042430.1"/>
</dbReference>
<evidence type="ECO:0000313" key="5">
    <source>
        <dbReference type="EMBL" id="QEC49795.1"/>
    </source>
</evidence>
<keyword evidence="3" id="KW-0804">Transcription</keyword>
<dbReference type="Gene3D" id="1.10.10.10">
    <property type="entry name" value="Winged helix-like DNA-binding domain superfamily/Winged helix DNA-binding domain"/>
    <property type="match status" value="1"/>
</dbReference>
<name>A0A5B8U9T4_9ACTN</name>
<evidence type="ECO:0000256" key="2">
    <source>
        <dbReference type="ARBA" id="ARBA00023125"/>
    </source>
</evidence>
<sequence>MAAGPVGARPTGPGTTPQHALDALRRAIVAGELRPGQRVRQEDVAERLGVSIAPVREALRVLEQEGQVTYRPRRGYFVTELRIDDLEEIYALRQVLEDRAARAALPTLDDDALDRIVLAARDCVDAAEAGDVAGELEANRRFHFAILEAPGHPHAMRLIRLLWDSTEAYRAMYYNSPEERHAAVDAHDRILAAIRARDVDALVAELDAHRRRALDVLAGILAPG</sequence>
<dbReference type="SMART" id="SM00895">
    <property type="entry name" value="FCD"/>
    <property type="match status" value="1"/>
</dbReference>
<dbReference type="EMBL" id="CP042430">
    <property type="protein sequence ID" value="QEC49795.1"/>
    <property type="molecule type" value="Genomic_DNA"/>
</dbReference>
<dbReference type="Gene3D" id="1.20.120.530">
    <property type="entry name" value="GntR ligand-binding domain-like"/>
    <property type="match status" value="1"/>
</dbReference>
<dbReference type="Proteomes" id="UP000321805">
    <property type="component" value="Chromosome"/>
</dbReference>
<dbReference type="Pfam" id="PF07729">
    <property type="entry name" value="FCD"/>
    <property type="match status" value="1"/>
</dbReference>
<dbReference type="AlphaFoldDB" id="A0A5B8U9T4"/>
<protein>
    <submittedName>
        <fullName evidence="5">GntR family transcriptional regulator</fullName>
    </submittedName>
</protein>
<dbReference type="GO" id="GO:0003677">
    <property type="term" value="F:DNA binding"/>
    <property type="evidence" value="ECO:0007669"/>
    <property type="project" value="UniProtKB-KW"/>
</dbReference>
<dbReference type="InterPro" id="IPR036388">
    <property type="entry name" value="WH-like_DNA-bd_sf"/>
</dbReference>
<organism evidence="5 6">
    <name type="scientific">Baekduia soli</name>
    <dbReference type="NCBI Taxonomy" id="496014"/>
    <lineage>
        <taxon>Bacteria</taxon>
        <taxon>Bacillati</taxon>
        <taxon>Actinomycetota</taxon>
        <taxon>Thermoleophilia</taxon>
        <taxon>Solirubrobacterales</taxon>
        <taxon>Baekduiaceae</taxon>
        <taxon>Baekduia</taxon>
    </lineage>
</organism>
<dbReference type="OrthoDB" id="9816161at2"/>
<evidence type="ECO:0000256" key="3">
    <source>
        <dbReference type="ARBA" id="ARBA00023163"/>
    </source>
</evidence>
<dbReference type="PANTHER" id="PTHR43537:SF5">
    <property type="entry name" value="UXU OPERON TRANSCRIPTIONAL REGULATOR"/>
    <property type="match status" value="1"/>
</dbReference>
<dbReference type="SMART" id="SM00345">
    <property type="entry name" value="HTH_GNTR"/>
    <property type="match status" value="1"/>
</dbReference>
<dbReference type="InterPro" id="IPR000524">
    <property type="entry name" value="Tscrpt_reg_HTH_GntR"/>
</dbReference>
<evidence type="ECO:0000313" key="6">
    <source>
        <dbReference type="Proteomes" id="UP000321805"/>
    </source>
</evidence>